<accession>A0ACA9QIH6</accession>
<organism evidence="1 2">
    <name type="scientific">Cetraspora pellucida</name>
    <dbReference type="NCBI Taxonomy" id="1433469"/>
    <lineage>
        <taxon>Eukaryota</taxon>
        <taxon>Fungi</taxon>
        <taxon>Fungi incertae sedis</taxon>
        <taxon>Mucoromycota</taxon>
        <taxon>Glomeromycotina</taxon>
        <taxon>Glomeromycetes</taxon>
        <taxon>Diversisporales</taxon>
        <taxon>Gigasporaceae</taxon>
        <taxon>Cetraspora</taxon>
    </lineage>
</organism>
<sequence length="128" mass="14923">STTAIHLSTDLWMAKSQHGYLGVMVTWLSSDFKFQEALLSCNQLAYLHNSKLISKELFQIICKWHFQTIVFTITTDNSTNIVKEINLLHDNYFNDAQHLHEAQCEFNRNEDIQFIDNSLDVLTDIKTR</sequence>
<comment type="caution">
    <text evidence="1">The sequence shown here is derived from an EMBL/GenBank/DDBJ whole genome shotgun (WGS) entry which is preliminary data.</text>
</comment>
<proteinExistence type="predicted"/>
<evidence type="ECO:0000313" key="1">
    <source>
        <dbReference type="EMBL" id="CAG8753689.1"/>
    </source>
</evidence>
<dbReference type="Proteomes" id="UP000789366">
    <property type="component" value="Unassembled WGS sequence"/>
</dbReference>
<feature type="non-terminal residue" evidence="1">
    <location>
        <position position="1"/>
    </location>
</feature>
<protein>
    <submittedName>
        <fullName evidence="1">14990_t:CDS:1</fullName>
    </submittedName>
</protein>
<name>A0ACA9QIH6_9GLOM</name>
<keyword evidence="2" id="KW-1185">Reference proteome</keyword>
<reference evidence="1" key="1">
    <citation type="submission" date="2021-06" db="EMBL/GenBank/DDBJ databases">
        <authorList>
            <person name="Kallberg Y."/>
            <person name="Tangrot J."/>
            <person name="Rosling A."/>
        </authorList>
    </citation>
    <scope>NUCLEOTIDE SEQUENCE</scope>
    <source>
        <strain evidence="1">28 12/20/2015</strain>
    </source>
</reference>
<dbReference type="EMBL" id="CAJVPW010044261">
    <property type="protein sequence ID" value="CAG8753689.1"/>
    <property type="molecule type" value="Genomic_DNA"/>
</dbReference>
<evidence type="ECO:0000313" key="2">
    <source>
        <dbReference type="Proteomes" id="UP000789366"/>
    </source>
</evidence>
<gene>
    <name evidence="1" type="ORF">SPELUC_LOCUS14658</name>
</gene>